<keyword evidence="3 12" id="KW-0052">Apoplast</keyword>
<dbReference type="PROSITE" id="PS00725">
    <property type="entry name" value="GERMIN"/>
    <property type="match status" value="1"/>
</dbReference>
<dbReference type="CDD" id="cd02241">
    <property type="entry name" value="cupin_OxOx"/>
    <property type="match status" value="1"/>
</dbReference>
<dbReference type="GO" id="GO:0009506">
    <property type="term" value="C:plasmodesma"/>
    <property type="evidence" value="ECO:0007669"/>
    <property type="project" value="UniProtKB-ARBA"/>
</dbReference>
<evidence type="ECO:0000256" key="9">
    <source>
        <dbReference type="PIRSR" id="PIRSR601929-1"/>
    </source>
</evidence>
<dbReference type="EMBL" id="JAMYWD010000009">
    <property type="protein sequence ID" value="KAJ4961142.1"/>
    <property type="molecule type" value="Genomic_DNA"/>
</dbReference>
<feature type="signal peptide" evidence="12">
    <location>
        <begin position="1"/>
        <end position="21"/>
    </location>
</feature>
<protein>
    <recommendedName>
        <fullName evidence="12">Germin-like protein</fullName>
    </recommendedName>
</protein>
<evidence type="ECO:0000256" key="1">
    <source>
        <dbReference type="ARBA" id="ARBA00004271"/>
    </source>
</evidence>
<keyword evidence="7 11" id="KW-1015">Disulfide bond</keyword>
<evidence type="ECO:0000256" key="5">
    <source>
        <dbReference type="ARBA" id="ARBA00022723"/>
    </source>
</evidence>
<evidence type="ECO:0000256" key="6">
    <source>
        <dbReference type="ARBA" id="ARBA00022729"/>
    </source>
</evidence>
<feature type="chain" id="PRO_5040538437" description="Germin-like protein" evidence="12">
    <location>
        <begin position="22"/>
        <end position="224"/>
    </location>
</feature>
<dbReference type="FunFam" id="2.60.120.10:FF:000025">
    <property type="entry name" value="germin-like protein subfamily 2 member 1"/>
    <property type="match status" value="1"/>
</dbReference>
<keyword evidence="5 9" id="KW-0479">Metal-binding</keyword>
<dbReference type="GO" id="GO:2000280">
    <property type="term" value="P:regulation of root development"/>
    <property type="evidence" value="ECO:0007669"/>
    <property type="project" value="UniProtKB-ARBA"/>
</dbReference>
<keyword evidence="15" id="KW-1185">Reference proteome</keyword>
<dbReference type="GO" id="GO:0030145">
    <property type="term" value="F:manganese ion binding"/>
    <property type="evidence" value="ECO:0007669"/>
    <property type="project" value="UniProtKB-UniRule"/>
</dbReference>
<dbReference type="InterPro" id="IPR001929">
    <property type="entry name" value="Germin"/>
</dbReference>
<dbReference type="InterPro" id="IPR014710">
    <property type="entry name" value="RmlC-like_jellyroll"/>
</dbReference>
<evidence type="ECO:0000256" key="7">
    <source>
        <dbReference type="ARBA" id="ARBA00023157"/>
    </source>
</evidence>
<comment type="subcellular location">
    <subcellularLocation>
        <location evidence="1 12">Secreted</location>
        <location evidence="1 12">Extracellular space</location>
        <location evidence="1 12">Apoplast</location>
    </subcellularLocation>
</comment>
<dbReference type="PRINTS" id="PR00325">
    <property type="entry name" value="GERMIN"/>
</dbReference>
<dbReference type="Pfam" id="PF00190">
    <property type="entry name" value="Cupin_1"/>
    <property type="match status" value="1"/>
</dbReference>
<keyword evidence="8 9" id="KW-0464">Manganese</keyword>
<gene>
    <name evidence="14" type="ORF">NE237_021052</name>
</gene>
<comment type="similarity">
    <text evidence="2 12">Belongs to the germin family.</text>
</comment>
<feature type="binding site" evidence="9">
    <location>
        <position position="117"/>
    </location>
    <ligand>
        <name>oxalate</name>
        <dbReference type="ChEBI" id="CHEBI:30623"/>
    </ligand>
</feature>
<dbReference type="SUPFAM" id="SSF51182">
    <property type="entry name" value="RmlC-like cupins"/>
    <property type="match status" value="1"/>
</dbReference>
<reference evidence="14" key="1">
    <citation type="journal article" date="2023" name="Plant J.">
        <title>The genome of the king protea, Protea cynaroides.</title>
        <authorList>
            <person name="Chang J."/>
            <person name="Duong T.A."/>
            <person name="Schoeman C."/>
            <person name="Ma X."/>
            <person name="Roodt D."/>
            <person name="Barker N."/>
            <person name="Li Z."/>
            <person name="Van de Peer Y."/>
            <person name="Mizrachi E."/>
        </authorList>
    </citation>
    <scope>NUCLEOTIDE SEQUENCE</scope>
    <source>
        <tissue evidence="14">Young leaves</tissue>
    </source>
</reference>
<evidence type="ECO:0000313" key="15">
    <source>
        <dbReference type="Proteomes" id="UP001141806"/>
    </source>
</evidence>
<dbReference type="PANTHER" id="PTHR31238">
    <property type="entry name" value="GERMIN-LIKE PROTEIN SUBFAMILY 3 MEMBER 3"/>
    <property type="match status" value="1"/>
</dbReference>
<evidence type="ECO:0000256" key="4">
    <source>
        <dbReference type="ARBA" id="ARBA00022525"/>
    </source>
</evidence>
<proteinExistence type="inferred from homology"/>
<dbReference type="GO" id="GO:0048046">
    <property type="term" value="C:apoplast"/>
    <property type="evidence" value="ECO:0007669"/>
    <property type="project" value="UniProtKB-SubCell"/>
</dbReference>
<feature type="binding site" evidence="9">
    <location>
        <position position="122"/>
    </location>
    <ligand>
        <name>oxalate</name>
        <dbReference type="ChEBI" id="CHEBI:30623"/>
    </ligand>
</feature>
<dbReference type="InterPro" id="IPR006045">
    <property type="entry name" value="Cupin_1"/>
</dbReference>
<feature type="binding site" evidence="10">
    <location>
        <position position="161"/>
    </location>
    <ligand>
        <name>Mn(2+)</name>
        <dbReference type="ChEBI" id="CHEBI:29035"/>
    </ligand>
</feature>
<evidence type="ECO:0000313" key="14">
    <source>
        <dbReference type="EMBL" id="KAJ4961142.1"/>
    </source>
</evidence>
<sequence length="224" mass="23698">MIMKRLLQTLVLACIPGIITSDPEPLQDFCIAAAPGDMAANPHSMFINGSPCISPTLAGSAHFMTSVLAKPGNTSANPFGFNVTLTNIRNLPGVNTQGLTMARVDIALHGQVPPHSHPRASEVTLLLKGTLLVGFVDTSNKLFTQQLRPGDSFVFPKGLTHFLYNIDTVSPAVAVSGLNSQNPGAQIVALATFASKPSILDEVLKKAFMIGGQDVERIRKNLGG</sequence>
<name>A0A9Q0K359_9MAGN</name>
<keyword evidence="4 12" id="KW-0964">Secreted</keyword>
<dbReference type="AlphaFoldDB" id="A0A9Q0K359"/>
<feature type="binding site" evidence="10">
    <location>
        <position position="117"/>
    </location>
    <ligand>
        <name>Mn(2+)</name>
        <dbReference type="ChEBI" id="CHEBI:29035"/>
    </ligand>
</feature>
<evidence type="ECO:0000256" key="2">
    <source>
        <dbReference type="ARBA" id="ARBA00007456"/>
    </source>
</evidence>
<dbReference type="InterPro" id="IPR011051">
    <property type="entry name" value="RmlC_Cupin_sf"/>
</dbReference>
<feature type="binding site" evidence="10">
    <location>
        <position position="115"/>
    </location>
    <ligand>
        <name>Mn(2+)</name>
        <dbReference type="ChEBI" id="CHEBI:29035"/>
    </ligand>
</feature>
<dbReference type="InterPro" id="IPR019780">
    <property type="entry name" value="Germin_Mn-BS"/>
</dbReference>
<comment type="caution">
    <text evidence="14">The sequence shown here is derived from an EMBL/GenBank/DDBJ whole genome shotgun (WGS) entry which is preliminary data.</text>
</comment>
<dbReference type="OrthoDB" id="1921208at2759"/>
<evidence type="ECO:0000256" key="11">
    <source>
        <dbReference type="PIRSR" id="PIRSR601929-3"/>
    </source>
</evidence>
<dbReference type="GO" id="GO:0010497">
    <property type="term" value="P:plasmodesmata-mediated intercellular transport"/>
    <property type="evidence" value="ECO:0007669"/>
    <property type="project" value="UniProtKB-ARBA"/>
</dbReference>
<feature type="domain" description="Cupin type-1" evidence="13">
    <location>
        <begin position="66"/>
        <end position="216"/>
    </location>
</feature>
<dbReference type="SMART" id="SM00835">
    <property type="entry name" value="Cupin_1"/>
    <property type="match status" value="1"/>
</dbReference>
<accession>A0A9Q0K359</accession>
<evidence type="ECO:0000256" key="12">
    <source>
        <dbReference type="RuleBase" id="RU366015"/>
    </source>
</evidence>
<evidence type="ECO:0000256" key="10">
    <source>
        <dbReference type="PIRSR" id="PIRSR601929-2"/>
    </source>
</evidence>
<evidence type="ECO:0000256" key="8">
    <source>
        <dbReference type="ARBA" id="ARBA00023211"/>
    </source>
</evidence>
<feature type="binding site" evidence="10">
    <location>
        <position position="122"/>
    </location>
    <ligand>
        <name>Mn(2+)</name>
        <dbReference type="ChEBI" id="CHEBI:29035"/>
    </ligand>
</feature>
<evidence type="ECO:0000256" key="3">
    <source>
        <dbReference type="ARBA" id="ARBA00022523"/>
    </source>
</evidence>
<keyword evidence="6 12" id="KW-0732">Signal</keyword>
<feature type="disulfide bond" evidence="11">
    <location>
        <begin position="30"/>
        <end position="52"/>
    </location>
</feature>
<dbReference type="Proteomes" id="UP001141806">
    <property type="component" value="Unassembled WGS sequence"/>
</dbReference>
<organism evidence="14 15">
    <name type="scientific">Protea cynaroides</name>
    <dbReference type="NCBI Taxonomy" id="273540"/>
    <lineage>
        <taxon>Eukaryota</taxon>
        <taxon>Viridiplantae</taxon>
        <taxon>Streptophyta</taxon>
        <taxon>Embryophyta</taxon>
        <taxon>Tracheophyta</taxon>
        <taxon>Spermatophyta</taxon>
        <taxon>Magnoliopsida</taxon>
        <taxon>Proteales</taxon>
        <taxon>Proteaceae</taxon>
        <taxon>Protea</taxon>
    </lineage>
</organism>
<evidence type="ECO:0000259" key="13">
    <source>
        <dbReference type="SMART" id="SM00835"/>
    </source>
</evidence>
<dbReference type="Gene3D" id="2.60.120.10">
    <property type="entry name" value="Jelly Rolls"/>
    <property type="match status" value="1"/>
</dbReference>